<organism evidence="1 2">
    <name type="scientific">Copranaerobaculum intestinale</name>
    <dbReference type="NCBI Taxonomy" id="2692629"/>
    <lineage>
        <taxon>Bacteria</taxon>
        <taxon>Bacillati</taxon>
        <taxon>Bacillota</taxon>
        <taxon>Erysipelotrichia</taxon>
        <taxon>Erysipelotrichales</taxon>
        <taxon>Erysipelotrichaceae</taxon>
        <taxon>Copranaerobaculum</taxon>
    </lineage>
</organism>
<name>A0A6N8UC19_9FIRM</name>
<dbReference type="Proteomes" id="UP000434036">
    <property type="component" value="Unassembled WGS sequence"/>
</dbReference>
<evidence type="ECO:0000313" key="2">
    <source>
        <dbReference type="Proteomes" id="UP000434036"/>
    </source>
</evidence>
<reference evidence="1 2" key="2">
    <citation type="submission" date="2020-01" db="EMBL/GenBank/DDBJ databases">
        <title>Clostridiaceae sp. nov. isolated from the gut of human by culturomics.</title>
        <authorList>
            <person name="Chang Y."/>
        </authorList>
    </citation>
    <scope>NUCLEOTIDE SEQUENCE [LARGE SCALE GENOMIC DNA]</scope>
    <source>
        <strain evidence="1 2">DONG20-135</strain>
    </source>
</reference>
<gene>
    <name evidence="1" type="ORF">GSF08_08965</name>
</gene>
<evidence type="ECO:0000313" key="1">
    <source>
        <dbReference type="EMBL" id="MXQ74069.1"/>
    </source>
</evidence>
<sequence length="53" mass="6672">MNKEWSELSKMMQVQINKEIERTYFLHSRTLTKAPFYGFFAFYLYFDDERYAW</sequence>
<reference evidence="1 2" key="1">
    <citation type="submission" date="2019-12" db="EMBL/GenBank/DDBJ databases">
        <authorList>
            <person name="Yang R."/>
        </authorList>
    </citation>
    <scope>NUCLEOTIDE SEQUENCE [LARGE SCALE GENOMIC DNA]</scope>
    <source>
        <strain evidence="1 2">DONG20-135</strain>
    </source>
</reference>
<keyword evidence="2" id="KW-1185">Reference proteome</keyword>
<accession>A0A6N8UC19</accession>
<dbReference type="EMBL" id="WUUQ01000003">
    <property type="protein sequence ID" value="MXQ74069.1"/>
    <property type="molecule type" value="Genomic_DNA"/>
</dbReference>
<comment type="caution">
    <text evidence="1">The sequence shown here is derived from an EMBL/GenBank/DDBJ whole genome shotgun (WGS) entry which is preliminary data.</text>
</comment>
<dbReference type="AlphaFoldDB" id="A0A6N8UC19"/>
<protein>
    <submittedName>
        <fullName evidence="1">Uncharacterized protein</fullName>
    </submittedName>
</protein>
<proteinExistence type="predicted"/>